<dbReference type="PANTHER" id="PTHR12069:SF0">
    <property type="entry name" value="DNA-DIRECTED RNA POLYMERASE III SUBUNIT RPC5"/>
    <property type="match status" value="1"/>
</dbReference>
<feature type="region of interest" description="Disordered" evidence="1">
    <location>
        <begin position="406"/>
        <end position="440"/>
    </location>
</feature>
<evidence type="ECO:0000256" key="1">
    <source>
        <dbReference type="SAM" id="MobiDB-lite"/>
    </source>
</evidence>
<gene>
    <name evidence="2" type="ORF">M569_08053</name>
</gene>
<dbReference type="EMBL" id="AUSU01003514">
    <property type="protein sequence ID" value="EPS66723.1"/>
    <property type="molecule type" value="Genomic_DNA"/>
</dbReference>
<organism evidence="2 3">
    <name type="scientific">Genlisea aurea</name>
    <dbReference type="NCBI Taxonomy" id="192259"/>
    <lineage>
        <taxon>Eukaryota</taxon>
        <taxon>Viridiplantae</taxon>
        <taxon>Streptophyta</taxon>
        <taxon>Embryophyta</taxon>
        <taxon>Tracheophyta</taxon>
        <taxon>Spermatophyta</taxon>
        <taxon>Magnoliopsida</taxon>
        <taxon>eudicotyledons</taxon>
        <taxon>Gunneridae</taxon>
        <taxon>Pentapetalae</taxon>
        <taxon>asterids</taxon>
        <taxon>lamiids</taxon>
        <taxon>Lamiales</taxon>
        <taxon>Lentibulariaceae</taxon>
        <taxon>Genlisea</taxon>
    </lineage>
</organism>
<evidence type="ECO:0000313" key="3">
    <source>
        <dbReference type="Proteomes" id="UP000015453"/>
    </source>
</evidence>
<name>S8DU42_9LAMI</name>
<evidence type="ECO:0000313" key="2">
    <source>
        <dbReference type="EMBL" id="EPS66723.1"/>
    </source>
</evidence>
<feature type="region of interest" description="Disordered" evidence="1">
    <location>
        <begin position="1"/>
        <end position="66"/>
    </location>
</feature>
<protein>
    <recommendedName>
        <fullName evidence="4">DNA-directed RNA polymerase III subunit RPC5</fullName>
    </recommendedName>
</protein>
<dbReference type="OrthoDB" id="340681at2759"/>
<keyword evidence="3" id="KW-1185">Reference proteome</keyword>
<sequence>MESDGPRRSSGLETRGFKFKPKPKTESTEASQAGNSLGSSSSSGKAVDTDADVVKSESWSDSTDMDVDVKTGGVVLPEQGGDFMDAENGDEVVREIDVYFVPSFDQRTKMYVMQFPMRQKWRPYELDDKCEEVRVKPESREVEMDLRLESDSNNYEPDAVTMKKQEYYRFLQRHGSLNGLVALMLLASSKEIRHVFLSVEDKEWNILIARALERKVCRLKFRLQRNPMSDYLNMLCGNFSDNSCSRGSSMSSLLKLPLKDRFETYFLQGPPLHRFDALKHFAPDATAEDILSVLQELCRLVQGLWVPKSSLVYGTDHGNEVLARDYVLLLFTKNVCINNAELRQQPKLSGAMKEVLKVVAEERPAFNDWKLKVPPDSEFIKMHPEVVKKQDDEWGNIENNINELPWFRRNNKPGTKTAATSKSSAAGSQAKPKVAADKLSSQTRDAINEVLHKLFKRDKVCSFQQVVQSLRAIVISKIRKESSTGGSTSAAANVLTASSDELQAIINEAVVNIHGIGVLKSSLDHPEYNPFREVVIKLFSGEPPNAKLKRAAIIDVAKAELGREISKIECDKVLHELCVSQGSTWMLKTAADGTAMHVF</sequence>
<dbReference type="GO" id="GO:0042797">
    <property type="term" value="P:tRNA transcription by RNA polymerase III"/>
    <property type="evidence" value="ECO:0007669"/>
    <property type="project" value="TreeGrafter"/>
</dbReference>
<dbReference type="PANTHER" id="PTHR12069">
    <property type="entry name" value="DNA-DIRECTED RNA POLYMERASES III 80 KDA POLYPEPTIDE RNA POLYMERASE III SUBUNIT 5"/>
    <property type="match status" value="1"/>
</dbReference>
<comment type="caution">
    <text evidence="2">The sequence shown here is derived from an EMBL/GenBank/DDBJ whole genome shotgun (WGS) entry which is preliminary data.</text>
</comment>
<dbReference type="Proteomes" id="UP000015453">
    <property type="component" value="Unassembled WGS sequence"/>
</dbReference>
<evidence type="ECO:0008006" key="4">
    <source>
        <dbReference type="Google" id="ProtNLM"/>
    </source>
</evidence>
<feature type="compositionally biased region" description="Low complexity" evidence="1">
    <location>
        <begin position="30"/>
        <end position="46"/>
    </location>
</feature>
<accession>S8DU42</accession>
<feature type="compositionally biased region" description="Low complexity" evidence="1">
    <location>
        <begin position="412"/>
        <end position="433"/>
    </location>
</feature>
<reference evidence="2 3" key="1">
    <citation type="journal article" date="2013" name="BMC Genomics">
        <title>The miniature genome of a carnivorous plant Genlisea aurea contains a low number of genes and short non-coding sequences.</title>
        <authorList>
            <person name="Leushkin E.V."/>
            <person name="Sutormin R.A."/>
            <person name="Nabieva E.R."/>
            <person name="Penin A.A."/>
            <person name="Kondrashov A.S."/>
            <person name="Logacheva M.D."/>
        </authorList>
    </citation>
    <scope>NUCLEOTIDE SEQUENCE [LARGE SCALE GENOMIC DNA]</scope>
</reference>
<dbReference type="AlphaFoldDB" id="S8DU42"/>
<proteinExistence type="predicted"/>
<dbReference type="InterPro" id="IPR006886">
    <property type="entry name" value="RNA_pol_III_Rpc5"/>
</dbReference>
<dbReference type="GO" id="GO:0005666">
    <property type="term" value="C:RNA polymerase III complex"/>
    <property type="evidence" value="ECO:0007669"/>
    <property type="project" value="TreeGrafter"/>
</dbReference>
<dbReference type="Pfam" id="PF04801">
    <property type="entry name" value="RPC5"/>
    <property type="match status" value="2"/>
</dbReference>